<keyword evidence="5 8" id="KW-0812">Transmembrane</keyword>
<feature type="transmembrane region" description="Helical" evidence="8">
    <location>
        <begin position="228"/>
        <end position="253"/>
    </location>
</feature>
<gene>
    <name evidence="9" type="ORF">ICT70_00350</name>
</gene>
<dbReference type="AlphaFoldDB" id="A0A8J6QWJ6"/>
<feature type="transmembrane region" description="Helical" evidence="8">
    <location>
        <begin position="128"/>
        <end position="149"/>
    </location>
</feature>
<keyword evidence="3" id="KW-0813">Transport</keyword>
<evidence type="ECO:0000256" key="4">
    <source>
        <dbReference type="ARBA" id="ARBA00022475"/>
    </source>
</evidence>
<feature type="transmembrane region" description="Helical" evidence="8">
    <location>
        <begin position="169"/>
        <end position="189"/>
    </location>
</feature>
<evidence type="ECO:0000256" key="2">
    <source>
        <dbReference type="ARBA" id="ARBA00010145"/>
    </source>
</evidence>
<dbReference type="GO" id="GO:0055085">
    <property type="term" value="P:transmembrane transport"/>
    <property type="evidence" value="ECO:0007669"/>
    <property type="project" value="InterPro"/>
</dbReference>
<comment type="similarity">
    <text evidence="2">Belongs to the auxin efflux carrier (TC 2.A.69) family.</text>
</comment>
<sequence length="315" mass="33712">MVADFYFALTITAPIFTILGLGIVFKRIGLITEDFARVGAELVFKVTLPCLLFVKLVETDFRHDLPIILIIYALLATIGVFVILDRLMTGFITTPGDRGVFVQGAFRGNMGIIGLAFCLSAFGDGVVAVASIYLAALTTLFNILSVITLTRHQNRTIDVSHRWRVFLEIGKNPLIIAIVIGVLVSLSRIPVPALLLTTGDYFARMTLPLALLCAGASIRLLEFKGDRALYWASAGKLLFVPLVITAGGALIGLRGQELGVLYLMSAAPTAAASYPMALSLGGNHHLAAAIIAMTSLGSVFFITVGVFVLRSLGLI</sequence>
<accession>A0A8J6QWJ6</accession>
<evidence type="ECO:0000256" key="5">
    <source>
        <dbReference type="ARBA" id="ARBA00022692"/>
    </source>
</evidence>
<dbReference type="InterPro" id="IPR004776">
    <property type="entry name" value="Mem_transp_PIN-like"/>
</dbReference>
<feature type="transmembrane region" description="Helical" evidence="8">
    <location>
        <begin position="66"/>
        <end position="84"/>
    </location>
</feature>
<evidence type="ECO:0000256" key="1">
    <source>
        <dbReference type="ARBA" id="ARBA00004651"/>
    </source>
</evidence>
<name>A0A8J6QWJ6_9BACT</name>
<dbReference type="InterPro" id="IPR038770">
    <property type="entry name" value="Na+/solute_symporter_sf"/>
</dbReference>
<protein>
    <submittedName>
        <fullName evidence="9">AEC family transporter</fullName>
    </submittedName>
</protein>
<feature type="transmembrane region" description="Helical" evidence="8">
    <location>
        <begin position="105"/>
        <end position="122"/>
    </location>
</feature>
<organism evidence="9 10">
    <name type="scientific">Pelovirga terrestris</name>
    <dbReference type="NCBI Taxonomy" id="2771352"/>
    <lineage>
        <taxon>Bacteria</taxon>
        <taxon>Pseudomonadati</taxon>
        <taxon>Thermodesulfobacteriota</taxon>
        <taxon>Desulfuromonadia</taxon>
        <taxon>Geobacterales</taxon>
        <taxon>Geobacteraceae</taxon>
        <taxon>Pelovirga</taxon>
    </lineage>
</organism>
<proteinExistence type="inferred from homology"/>
<dbReference type="PANTHER" id="PTHR36838:SF4">
    <property type="entry name" value="AUXIN EFFLUX CARRIER FAMILY PROTEIN"/>
    <property type="match status" value="1"/>
</dbReference>
<feature type="transmembrane region" description="Helical" evidence="8">
    <location>
        <begin position="37"/>
        <end position="54"/>
    </location>
</feature>
<feature type="transmembrane region" description="Helical" evidence="8">
    <location>
        <begin position="6"/>
        <end position="25"/>
    </location>
</feature>
<evidence type="ECO:0000313" key="10">
    <source>
        <dbReference type="Proteomes" id="UP000632828"/>
    </source>
</evidence>
<dbReference type="EMBL" id="JACWUN010000001">
    <property type="protein sequence ID" value="MBD1399117.1"/>
    <property type="molecule type" value="Genomic_DNA"/>
</dbReference>
<keyword evidence="10" id="KW-1185">Reference proteome</keyword>
<dbReference type="Proteomes" id="UP000632828">
    <property type="component" value="Unassembled WGS sequence"/>
</dbReference>
<keyword evidence="6 8" id="KW-1133">Transmembrane helix</keyword>
<dbReference type="RefSeq" id="WP_191153396.1">
    <property type="nucleotide sequence ID" value="NZ_JACWUN010000001.1"/>
</dbReference>
<dbReference type="Gene3D" id="1.20.1530.20">
    <property type="match status" value="1"/>
</dbReference>
<reference evidence="9" key="1">
    <citation type="submission" date="2020-09" db="EMBL/GenBank/DDBJ databases">
        <title>Pelobacter alkaliphilus sp. nov., a novel anaerobic arsenate-reducing bacterium from terrestrial mud volcano.</title>
        <authorList>
            <person name="Khomyakova M.A."/>
            <person name="Merkel A.Y."/>
            <person name="Slobodkin A.I."/>
        </authorList>
    </citation>
    <scope>NUCLEOTIDE SEQUENCE</scope>
    <source>
        <strain evidence="9">M08fum</strain>
    </source>
</reference>
<dbReference type="Pfam" id="PF03547">
    <property type="entry name" value="Mem_trans"/>
    <property type="match status" value="1"/>
</dbReference>
<comment type="caution">
    <text evidence="9">The sequence shown here is derived from an EMBL/GenBank/DDBJ whole genome shotgun (WGS) entry which is preliminary data.</text>
</comment>
<keyword evidence="4" id="KW-1003">Cell membrane</keyword>
<evidence type="ECO:0000256" key="6">
    <source>
        <dbReference type="ARBA" id="ARBA00022989"/>
    </source>
</evidence>
<dbReference type="GO" id="GO:0005886">
    <property type="term" value="C:plasma membrane"/>
    <property type="evidence" value="ECO:0007669"/>
    <property type="project" value="UniProtKB-SubCell"/>
</dbReference>
<dbReference type="PANTHER" id="PTHR36838">
    <property type="entry name" value="AUXIN EFFLUX CARRIER FAMILY PROTEIN"/>
    <property type="match status" value="1"/>
</dbReference>
<evidence type="ECO:0000256" key="7">
    <source>
        <dbReference type="ARBA" id="ARBA00023136"/>
    </source>
</evidence>
<comment type="subcellular location">
    <subcellularLocation>
        <location evidence="1">Cell membrane</location>
        <topology evidence="1">Multi-pass membrane protein</topology>
    </subcellularLocation>
</comment>
<evidence type="ECO:0000313" key="9">
    <source>
        <dbReference type="EMBL" id="MBD1399117.1"/>
    </source>
</evidence>
<evidence type="ECO:0000256" key="8">
    <source>
        <dbReference type="SAM" id="Phobius"/>
    </source>
</evidence>
<feature type="transmembrane region" description="Helical" evidence="8">
    <location>
        <begin position="286"/>
        <end position="309"/>
    </location>
</feature>
<feature type="transmembrane region" description="Helical" evidence="8">
    <location>
        <begin position="201"/>
        <end position="221"/>
    </location>
</feature>
<evidence type="ECO:0000256" key="3">
    <source>
        <dbReference type="ARBA" id="ARBA00022448"/>
    </source>
</evidence>
<keyword evidence="7 8" id="KW-0472">Membrane</keyword>